<gene>
    <name evidence="3" type="ORF">PRK78_005908</name>
</gene>
<dbReference type="AlphaFoldDB" id="A0AAF0DKQ3"/>
<sequence length="342" mass="38832">MGLIQLPSELLLLILSFLGTAFFRQDPRRLSICKRWYILARNVFLAEIELSRNGLDRLLHFPDRHNRLASITSRVRKVSLQLNGFERWGPADSDPNGQVVMQVALHHWTVELNEDLDALSEILRECTRLQEIIFIAYSVRHPFQPFLPRREYLNSSVLSALLTARQLTVLHLDTCGSHLLQGAQEETHICSIIGSLLSTLKRLRLRMRCICPVALRPPFDNATVPLKSLIVNLSLSKESPSVASATHSRRCGMQDESLLKLRADIEKQAATLTTLMSSPVRVRVLYHNVPSIEMRSFDVLTGKRMALTDDADWEDDGESESDEDLDQQRDLFESDSSDSFIA</sequence>
<feature type="compositionally biased region" description="Acidic residues" evidence="1">
    <location>
        <begin position="310"/>
        <end position="325"/>
    </location>
</feature>
<evidence type="ECO:0000313" key="3">
    <source>
        <dbReference type="EMBL" id="WEW60422.1"/>
    </source>
</evidence>
<dbReference type="EMBL" id="CP120630">
    <property type="protein sequence ID" value="WEW60422.1"/>
    <property type="molecule type" value="Genomic_DNA"/>
</dbReference>
<name>A0AAF0DKQ3_9EURO</name>
<reference evidence="3" key="1">
    <citation type="submission" date="2023-03" db="EMBL/GenBank/DDBJ databases">
        <title>Emydomyces testavorans Genome Sequence.</title>
        <authorList>
            <person name="Hoyer L."/>
        </authorList>
    </citation>
    <scope>NUCLEOTIDE SEQUENCE</scope>
    <source>
        <strain evidence="3">16-2883</strain>
    </source>
</reference>
<keyword evidence="4" id="KW-1185">Reference proteome</keyword>
<evidence type="ECO:0000256" key="1">
    <source>
        <dbReference type="SAM" id="MobiDB-lite"/>
    </source>
</evidence>
<feature type="chain" id="PRO_5041965241" description="F-box domain-containing protein" evidence="2">
    <location>
        <begin position="22"/>
        <end position="342"/>
    </location>
</feature>
<evidence type="ECO:0008006" key="5">
    <source>
        <dbReference type="Google" id="ProtNLM"/>
    </source>
</evidence>
<keyword evidence="2" id="KW-0732">Signal</keyword>
<dbReference type="Proteomes" id="UP001219355">
    <property type="component" value="Chromosome 4"/>
</dbReference>
<protein>
    <recommendedName>
        <fullName evidence="5">F-box domain-containing protein</fullName>
    </recommendedName>
</protein>
<proteinExistence type="predicted"/>
<feature type="region of interest" description="Disordered" evidence="1">
    <location>
        <begin position="310"/>
        <end position="342"/>
    </location>
</feature>
<evidence type="ECO:0000313" key="4">
    <source>
        <dbReference type="Proteomes" id="UP001219355"/>
    </source>
</evidence>
<evidence type="ECO:0000256" key="2">
    <source>
        <dbReference type="SAM" id="SignalP"/>
    </source>
</evidence>
<organism evidence="3 4">
    <name type="scientific">Emydomyces testavorans</name>
    <dbReference type="NCBI Taxonomy" id="2070801"/>
    <lineage>
        <taxon>Eukaryota</taxon>
        <taxon>Fungi</taxon>
        <taxon>Dikarya</taxon>
        <taxon>Ascomycota</taxon>
        <taxon>Pezizomycotina</taxon>
        <taxon>Eurotiomycetes</taxon>
        <taxon>Eurotiomycetidae</taxon>
        <taxon>Onygenales</taxon>
        <taxon>Nannizziopsiaceae</taxon>
        <taxon>Emydomyces</taxon>
    </lineage>
</organism>
<feature type="signal peptide" evidence="2">
    <location>
        <begin position="1"/>
        <end position="21"/>
    </location>
</feature>
<accession>A0AAF0DKQ3</accession>